<reference evidence="1" key="1">
    <citation type="submission" date="2020-08" db="EMBL/GenBank/DDBJ databases">
        <title>Multicomponent nature underlies the extraordinary mechanical properties of spider dragline silk.</title>
        <authorList>
            <person name="Kono N."/>
            <person name="Nakamura H."/>
            <person name="Mori M."/>
            <person name="Yoshida Y."/>
            <person name="Ohtoshi R."/>
            <person name="Malay A.D."/>
            <person name="Moran D.A.P."/>
            <person name="Tomita M."/>
            <person name="Numata K."/>
            <person name="Arakawa K."/>
        </authorList>
    </citation>
    <scope>NUCLEOTIDE SEQUENCE</scope>
</reference>
<evidence type="ECO:0000313" key="2">
    <source>
        <dbReference type="Proteomes" id="UP000886998"/>
    </source>
</evidence>
<accession>A0A8X6Y0M3</accession>
<evidence type="ECO:0000313" key="1">
    <source>
        <dbReference type="EMBL" id="GFY63488.1"/>
    </source>
</evidence>
<comment type="caution">
    <text evidence="1">The sequence shown here is derived from an EMBL/GenBank/DDBJ whole genome shotgun (WGS) entry which is preliminary data.</text>
</comment>
<dbReference type="AlphaFoldDB" id="A0A8X6Y0M3"/>
<gene>
    <name evidence="1" type="ORF">TNIN_176721</name>
</gene>
<name>A0A8X6Y0M3_9ARAC</name>
<organism evidence="1 2">
    <name type="scientific">Trichonephila inaurata madagascariensis</name>
    <dbReference type="NCBI Taxonomy" id="2747483"/>
    <lineage>
        <taxon>Eukaryota</taxon>
        <taxon>Metazoa</taxon>
        <taxon>Ecdysozoa</taxon>
        <taxon>Arthropoda</taxon>
        <taxon>Chelicerata</taxon>
        <taxon>Arachnida</taxon>
        <taxon>Araneae</taxon>
        <taxon>Araneomorphae</taxon>
        <taxon>Entelegynae</taxon>
        <taxon>Araneoidea</taxon>
        <taxon>Nephilidae</taxon>
        <taxon>Trichonephila</taxon>
        <taxon>Trichonephila inaurata</taxon>
    </lineage>
</organism>
<protein>
    <submittedName>
        <fullName evidence="1">Uncharacterized protein</fullName>
    </submittedName>
</protein>
<proteinExistence type="predicted"/>
<keyword evidence="2" id="KW-1185">Reference proteome</keyword>
<dbReference type="EMBL" id="BMAV01014803">
    <property type="protein sequence ID" value="GFY63488.1"/>
    <property type="molecule type" value="Genomic_DNA"/>
</dbReference>
<sequence length="94" mass="10148">MGTLERFTLLDASIYSECPLNLGAITLSRDAADALAKEPVVKTSVVNTGMQSAVRHLISAVRLVTSAVVVDNGAVHGKLRAHLLLVIVYQQRHR</sequence>
<dbReference type="Proteomes" id="UP000886998">
    <property type="component" value="Unassembled WGS sequence"/>
</dbReference>